<evidence type="ECO:0000313" key="2">
    <source>
        <dbReference type="Proteomes" id="UP001187682"/>
    </source>
</evidence>
<dbReference type="AlphaFoldDB" id="A0AAE8SWC4"/>
<dbReference type="EMBL" id="ONZQ02000008">
    <property type="protein sequence ID" value="SPO03660.1"/>
    <property type="molecule type" value="Genomic_DNA"/>
</dbReference>
<accession>A0AAE8SWC4</accession>
<dbReference type="Proteomes" id="UP001187682">
    <property type="component" value="Unassembled WGS sequence"/>
</dbReference>
<name>A0AAE8SWC4_9PEZI</name>
<sequence length="165" mass="17976">MDPHAKLAATPKVSDVKINKTAARDCAILVGDQMEHVFAAGTSFGGAATGILARRVVFSKPDAQAYYSWSLDFPLGNGEADQDIVEVVQEIHDDGHGIRFEGESDKGSFAVKQCKNYRLQIKLPRGQYSAEFEETSQAVVNRFASTADKLHTLVRDSPVTESVSM</sequence>
<keyword evidence="2" id="KW-1185">Reference proteome</keyword>
<evidence type="ECO:0000313" key="1">
    <source>
        <dbReference type="EMBL" id="SPO03660.1"/>
    </source>
</evidence>
<protein>
    <submittedName>
        <fullName evidence="1">Uncharacterized protein</fullName>
    </submittedName>
</protein>
<proteinExistence type="predicted"/>
<comment type="caution">
    <text evidence="1">The sequence shown here is derived from an EMBL/GenBank/DDBJ whole genome shotgun (WGS) entry which is preliminary data.</text>
</comment>
<organism evidence="1 2">
    <name type="scientific">Cephalotrichum gorgonifer</name>
    <dbReference type="NCBI Taxonomy" id="2041049"/>
    <lineage>
        <taxon>Eukaryota</taxon>
        <taxon>Fungi</taxon>
        <taxon>Dikarya</taxon>
        <taxon>Ascomycota</taxon>
        <taxon>Pezizomycotina</taxon>
        <taxon>Sordariomycetes</taxon>
        <taxon>Hypocreomycetidae</taxon>
        <taxon>Microascales</taxon>
        <taxon>Microascaceae</taxon>
        <taxon>Cephalotrichum</taxon>
    </lineage>
</organism>
<reference evidence="1" key="1">
    <citation type="submission" date="2018-03" db="EMBL/GenBank/DDBJ databases">
        <authorList>
            <person name="Guldener U."/>
        </authorList>
    </citation>
    <scope>NUCLEOTIDE SEQUENCE</scope>
</reference>
<gene>
    <name evidence="1" type="ORF">DNG_06343</name>
</gene>